<comment type="caution">
    <text evidence="2">The sequence shown here is derived from an EMBL/GenBank/DDBJ whole genome shotgun (WGS) entry which is preliminary data.</text>
</comment>
<evidence type="ECO:0000313" key="3">
    <source>
        <dbReference type="Proteomes" id="UP000774326"/>
    </source>
</evidence>
<organism evidence="2 3">
    <name type="scientific">Wickerhamomyces pijperi</name>
    <name type="common">Yeast</name>
    <name type="synonym">Pichia pijperi</name>
    <dbReference type="NCBI Taxonomy" id="599730"/>
    <lineage>
        <taxon>Eukaryota</taxon>
        <taxon>Fungi</taxon>
        <taxon>Dikarya</taxon>
        <taxon>Ascomycota</taxon>
        <taxon>Saccharomycotina</taxon>
        <taxon>Saccharomycetes</taxon>
        <taxon>Phaffomycetales</taxon>
        <taxon>Wickerhamomycetaceae</taxon>
        <taxon>Wickerhamomyces</taxon>
    </lineage>
</organism>
<dbReference type="EMBL" id="JAEUBG010000394">
    <property type="protein sequence ID" value="KAH3688321.1"/>
    <property type="molecule type" value="Genomic_DNA"/>
</dbReference>
<gene>
    <name evidence="2" type="ORF">WICPIJ_000686</name>
</gene>
<dbReference type="AlphaFoldDB" id="A0A9P8TRE6"/>
<reference evidence="2" key="2">
    <citation type="submission" date="2021-01" db="EMBL/GenBank/DDBJ databases">
        <authorList>
            <person name="Schikora-Tamarit M.A."/>
        </authorList>
    </citation>
    <scope>NUCLEOTIDE SEQUENCE</scope>
    <source>
        <strain evidence="2">CBS2887</strain>
    </source>
</reference>
<evidence type="ECO:0000313" key="2">
    <source>
        <dbReference type="EMBL" id="KAH3688321.1"/>
    </source>
</evidence>
<feature type="compositionally biased region" description="Basic and acidic residues" evidence="1">
    <location>
        <begin position="139"/>
        <end position="156"/>
    </location>
</feature>
<accession>A0A9P8TRE6</accession>
<sequence>MPAELEAGWSSGMTSGLRLGGKCGYCHRSGHTKRSCPTRCDRCCLAGHTKEECKTRQTTSTHLRKKYKERFDAVSQRLKAEKEAAKAKATTTQSNSETSESSSSSDRAENISPTETNNNESINQYQTTTDDNDSDEQMEDKQDEVPPQIPREDPHQSSDSISSSVTPTHQGEHTAESHEPADLPDTNAEINSFPTQQSPTINLGFTSADSNSQSHTSLSTPPSSKHELSEDSSTDNEHSPEGNRSPHKRTKTFLTIEEEVEVIETDQDDNVFNIAVEHDANEMVGASELSANSTNFIPPLQCDNLSAKSGPATLSTTF</sequence>
<dbReference type="Proteomes" id="UP000774326">
    <property type="component" value="Unassembled WGS sequence"/>
</dbReference>
<protein>
    <recommendedName>
        <fullName evidence="4">CCHC-type domain-containing protein</fullName>
    </recommendedName>
</protein>
<feature type="compositionally biased region" description="Polar residues" evidence="1">
    <location>
        <begin position="111"/>
        <end position="129"/>
    </location>
</feature>
<proteinExistence type="predicted"/>
<feature type="compositionally biased region" description="Low complexity" evidence="1">
    <location>
        <begin position="87"/>
        <end position="105"/>
    </location>
</feature>
<keyword evidence="3" id="KW-1185">Reference proteome</keyword>
<name>A0A9P8TRE6_WICPI</name>
<feature type="region of interest" description="Disordered" evidence="1">
    <location>
        <begin position="74"/>
        <end position="252"/>
    </location>
</feature>
<reference evidence="2" key="1">
    <citation type="journal article" date="2021" name="Open Biol.">
        <title>Shared evolutionary footprints suggest mitochondrial oxidative damage underlies multiple complex I losses in fungi.</title>
        <authorList>
            <person name="Schikora-Tamarit M.A."/>
            <person name="Marcet-Houben M."/>
            <person name="Nosek J."/>
            <person name="Gabaldon T."/>
        </authorList>
    </citation>
    <scope>NUCLEOTIDE SEQUENCE</scope>
    <source>
        <strain evidence="2">CBS2887</strain>
    </source>
</reference>
<evidence type="ECO:0000256" key="1">
    <source>
        <dbReference type="SAM" id="MobiDB-lite"/>
    </source>
</evidence>
<evidence type="ECO:0008006" key="4">
    <source>
        <dbReference type="Google" id="ProtNLM"/>
    </source>
</evidence>
<feature type="compositionally biased region" description="Basic and acidic residues" evidence="1">
    <location>
        <begin position="224"/>
        <end position="241"/>
    </location>
</feature>
<feature type="compositionally biased region" description="Polar residues" evidence="1">
    <location>
        <begin position="188"/>
        <end position="223"/>
    </location>
</feature>
<feature type="compositionally biased region" description="Basic and acidic residues" evidence="1">
    <location>
        <begin position="170"/>
        <end position="181"/>
    </location>
</feature>